<dbReference type="Pfam" id="PF10558">
    <property type="entry name" value="MTP18"/>
    <property type="match status" value="1"/>
</dbReference>
<protein>
    <recommendedName>
        <fullName evidence="2">Mitochondrial fission process protein 1</fullName>
    </recommendedName>
    <alternativeName>
        <fullName evidence="3">Mitochondrial 18 kDa protein</fullName>
    </alternativeName>
</protein>
<dbReference type="GO" id="GO:0005739">
    <property type="term" value="C:mitochondrion"/>
    <property type="evidence" value="ECO:0007669"/>
    <property type="project" value="TreeGrafter"/>
</dbReference>
<gene>
    <name evidence="4" type="ORF">FRACYDRAFT_207851</name>
</gene>
<reference evidence="4 5" key="1">
    <citation type="submission" date="2016-09" db="EMBL/GenBank/DDBJ databases">
        <title>Extensive genetic diversity and differential bi-allelic expression allows diatom success in the polar Southern Ocean.</title>
        <authorList>
            <consortium name="DOE Joint Genome Institute"/>
            <person name="Mock T."/>
            <person name="Otillar R.P."/>
            <person name="Strauss J."/>
            <person name="Dupont C."/>
            <person name="Frickenhaus S."/>
            <person name="Maumus F."/>
            <person name="Mcmullan M."/>
            <person name="Sanges R."/>
            <person name="Schmutz J."/>
            <person name="Toseland A."/>
            <person name="Valas R."/>
            <person name="Veluchamy A."/>
            <person name="Ward B.J."/>
            <person name="Allen A."/>
            <person name="Barry K."/>
            <person name="Falciatore A."/>
            <person name="Ferrante M."/>
            <person name="Fortunato A.E."/>
            <person name="Gloeckner G."/>
            <person name="Gruber A."/>
            <person name="Hipkin R."/>
            <person name="Janech M."/>
            <person name="Kroth P."/>
            <person name="Leese F."/>
            <person name="Lindquist E."/>
            <person name="Lyon B.R."/>
            <person name="Martin J."/>
            <person name="Mayer C."/>
            <person name="Parker M."/>
            <person name="Quesneville H."/>
            <person name="Raymond J."/>
            <person name="Uhlig C."/>
            <person name="Valentin K.U."/>
            <person name="Worden A.Z."/>
            <person name="Armbrust E.V."/>
            <person name="Bowler C."/>
            <person name="Green B."/>
            <person name="Moulton V."/>
            <person name="Van Oosterhout C."/>
            <person name="Grigoriev I."/>
        </authorList>
    </citation>
    <scope>NUCLEOTIDE SEQUENCE [LARGE SCALE GENOMIC DNA]</scope>
    <source>
        <strain evidence="4 5">CCMP1102</strain>
    </source>
</reference>
<sequence length="191" mass="21508">MDITSPPPPKDDNQHHHPEEIILHDHNVHHTATEEEYNVFRDSAVRYLGYCNEVGESFRYQFPRFVAPSYVISFGYCIADAVTSGKKAYEFARDDTPKTAKADAVVSTVDTLLWQSLASVCLPGLAIHQIVKASRFAVSRSPMAVPVAISTWMPTFVGLGSIPLIIHPIDEFVDYLMENSFRKVKWNSYFG</sequence>
<dbReference type="AlphaFoldDB" id="A0A1E7FHQ8"/>
<dbReference type="OrthoDB" id="424969at2759"/>
<dbReference type="PANTHER" id="PTHR11001:SF2">
    <property type="entry name" value="MITOCHONDRIAL FISSION PROCESS PROTEIN 1"/>
    <property type="match status" value="1"/>
</dbReference>
<dbReference type="InParanoid" id="A0A1E7FHQ8"/>
<organism evidence="4 5">
    <name type="scientific">Fragilariopsis cylindrus CCMP1102</name>
    <dbReference type="NCBI Taxonomy" id="635003"/>
    <lineage>
        <taxon>Eukaryota</taxon>
        <taxon>Sar</taxon>
        <taxon>Stramenopiles</taxon>
        <taxon>Ochrophyta</taxon>
        <taxon>Bacillariophyta</taxon>
        <taxon>Bacillariophyceae</taxon>
        <taxon>Bacillariophycidae</taxon>
        <taxon>Bacillariales</taxon>
        <taxon>Bacillariaceae</taxon>
        <taxon>Fragilariopsis</taxon>
    </lineage>
</organism>
<evidence type="ECO:0000313" key="5">
    <source>
        <dbReference type="Proteomes" id="UP000095751"/>
    </source>
</evidence>
<dbReference type="KEGG" id="fcy:FRACYDRAFT_207851"/>
<dbReference type="PANTHER" id="PTHR11001">
    <property type="entry name" value="MITOCHONDRIAL FISSION PROCESS PROTEIN 1"/>
    <property type="match status" value="1"/>
</dbReference>
<evidence type="ECO:0000313" key="4">
    <source>
        <dbReference type="EMBL" id="OEU17698.1"/>
    </source>
</evidence>
<proteinExistence type="inferred from homology"/>
<dbReference type="EMBL" id="KV784357">
    <property type="protein sequence ID" value="OEU17698.1"/>
    <property type="molecule type" value="Genomic_DNA"/>
</dbReference>
<evidence type="ECO:0000256" key="2">
    <source>
        <dbReference type="ARBA" id="ARBA00017835"/>
    </source>
</evidence>
<comment type="similarity">
    <text evidence="1">Belongs to the MTFP1 family.</text>
</comment>
<evidence type="ECO:0000256" key="1">
    <source>
        <dbReference type="ARBA" id="ARBA00009224"/>
    </source>
</evidence>
<dbReference type="Proteomes" id="UP000095751">
    <property type="component" value="Unassembled WGS sequence"/>
</dbReference>
<keyword evidence="5" id="KW-1185">Reference proteome</keyword>
<dbReference type="GO" id="GO:0000266">
    <property type="term" value="P:mitochondrial fission"/>
    <property type="evidence" value="ECO:0007669"/>
    <property type="project" value="TreeGrafter"/>
</dbReference>
<name>A0A1E7FHQ8_9STRA</name>
<dbReference type="InterPro" id="IPR019560">
    <property type="entry name" value="Mitochondrial_18_kDa_protein"/>
</dbReference>
<accession>A0A1E7FHQ8</accession>
<evidence type="ECO:0000256" key="3">
    <source>
        <dbReference type="ARBA" id="ARBA00029631"/>
    </source>
</evidence>